<dbReference type="RefSeq" id="WP_004622542.1">
    <property type="nucleotide sequence ID" value="NZ_APMP01000027.1"/>
</dbReference>
<evidence type="ECO:0000313" key="2">
    <source>
        <dbReference type="EMBL" id="ENZ80687.1"/>
    </source>
</evidence>
<dbReference type="STRING" id="1292034.OR37_03405"/>
<evidence type="ECO:0000313" key="3">
    <source>
        <dbReference type="Proteomes" id="UP000013063"/>
    </source>
</evidence>
<evidence type="ECO:0000256" key="1">
    <source>
        <dbReference type="SAM" id="MobiDB-lite"/>
    </source>
</evidence>
<dbReference type="SUPFAM" id="SSF47598">
    <property type="entry name" value="Ribbon-helix-helix"/>
    <property type="match status" value="1"/>
</dbReference>
<protein>
    <recommendedName>
        <fullName evidence="4">Antitoxin</fullName>
    </recommendedName>
</protein>
<keyword evidence="3" id="KW-1185">Reference proteome</keyword>
<gene>
    <name evidence="2" type="ORF">OR37_03405</name>
</gene>
<dbReference type="InterPro" id="IPR010985">
    <property type="entry name" value="Ribbon_hlx_hlx"/>
</dbReference>
<organism evidence="2 3">
    <name type="scientific">Caulobacter vibrioides OR37</name>
    <dbReference type="NCBI Taxonomy" id="1292034"/>
    <lineage>
        <taxon>Bacteria</taxon>
        <taxon>Pseudomonadati</taxon>
        <taxon>Pseudomonadota</taxon>
        <taxon>Alphaproteobacteria</taxon>
        <taxon>Caulobacterales</taxon>
        <taxon>Caulobacteraceae</taxon>
        <taxon>Caulobacter</taxon>
    </lineage>
</organism>
<dbReference type="PATRIC" id="fig|1292034.3.peg.3378"/>
<sequence length="106" mass="12075">MADGELILTLDAALAERLRLRAEAAGLSVEAYAHDILRRDVDPPGLAERETRWDGRLRPRSPEDDLDQNSKAYSDYIERICDEAERSGGVPWEQVRARLRNFGQPR</sequence>
<evidence type="ECO:0008006" key="4">
    <source>
        <dbReference type="Google" id="ProtNLM"/>
    </source>
</evidence>
<dbReference type="Proteomes" id="UP000013063">
    <property type="component" value="Unassembled WGS sequence"/>
</dbReference>
<comment type="caution">
    <text evidence="2">The sequence shown here is derived from an EMBL/GenBank/DDBJ whole genome shotgun (WGS) entry which is preliminary data.</text>
</comment>
<accession>R0EHL7</accession>
<dbReference type="OrthoDB" id="7190881at2"/>
<feature type="region of interest" description="Disordered" evidence="1">
    <location>
        <begin position="44"/>
        <end position="70"/>
    </location>
</feature>
<reference evidence="2 3" key="1">
    <citation type="journal article" date="2013" name="Genome Announc.">
        <title>Draft Genome Sequence for Caulobacter sp. Strain OR37, a Bacterium Tolerant to Heavy Metals.</title>
        <authorList>
            <person name="Utturkar S.M."/>
            <person name="Bollmann A."/>
            <person name="Brzoska R.M."/>
            <person name="Klingeman D.M."/>
            <person name="Epstein S.E."/>
            <person name="Palumbo A.V."/>
            <person name="Brown S.D."/>
        </authorList>
    </citation>
    <scope>NUCLEOTIDE SEQUENCE [LARGE SCALE GENOMIC DNA]</scope>
    <source>
        <strain evidence="2 3">OR37</strain>
    </source>
</reference>
<dbReference type="AlphaFoldDB" id="R0EHL7"/>
<dbReference type="EMBL" id="APMP01000027">
    <property type="protein sequence ID" value="ENZ80687.1"/>
    <property type="molecule type" value="Genomic_DNA"/>
</dbReference>
<dbReference type="GO" id="GO:0006355">
    <property type="term" value="P:regulation of DNA-templated transcription"/>
    <property type="evidence" value="ECO:0007669"/>
    <property type="project" value="InterPro"/>
</dbReference>
<feature type="compositionally biased region" description="Basic and acidic residues" evidence="1">
    <location>
        <begin position="44"/>
        <end position="63"/>
    </location>
</feature>
<name>R0EHL7_CAUVI</name>
<proteinExistence type="predicted"/>